<dbReference type="OrthoDB" id="9768630at2"/>
<proteinExistence type="predicted"/>
<organism evidence="7 8">
    <name type="scientific">Senegalia massiliensis</name>
    <dbReference type="NCBI Taxonomy" id="1720316"/>
    <lineage>
        <taxon>Bacteria</taxon>
        <taxon>Bacillati</taxon>
        <taxon>Bacillota</taxon>
        <taxon>Clostridia</taxon>
        <taxon>Eubacteriales</taxon>
        <taxon>Clostridiaceae</taxon>
        <taxon>Senegalia</taxon>
    </lineage>
</organism>
<comment type="caution">
    <text evidence="7">The sequence shown here is derived from an EMBL/GenBank/DDBJ whole genome shotgun (WGS) entry which is preliminary data.</text>
</comment>
<name>A0A845QUH7_9CLOT</name>
<dbReference type="InterPro" id="IPR006059">
    <property type="entry name" value="SBP"/>
</dbReference>
<gene>
    <name evidence="7" type="ORF">D3Z33_03345</name>
</gene>
<keyword evidence="2 6" id="KW-0732">Signal</keyword>
<keyword evidence="8" id="KW-1185">Reference proteome</keyword>
<keyword evidence="5" id="KW-0449">Lipoprotein</keyword>
<protein>
    <submittedName>
        <fullName evidence="7">Extracellular solute-binding protein</fullName>
    </submittedName>
</protein>
<feature type="signal peptide" evidence="6">
    <location>
        <begin position="1"/>
        <end position="18"/>
    </location>
</feature>
<keyword evidence="3" id="KW-0472">Membrane</keyword>
<reference evidence="7 8" key="1">
    <citation type="submission" date="2018-08" db="EMBL/GenBank/DDBJ databases">
        <title>Murine metabolic-syndrome-specific gut microbial biobank.</title>
        <authorList>
            <person name="Liu C."/>
        </authorList>
    </citation>
    <scope>NUCLEOTIDE SEQUENCE [LARGE SCALE GENOMIC DNA]</scope>
    <source>
        <strain evidence="7 8">583</strain>
    </source>
</reference>
<evidence type="ECO:0000313" key="7">
    <source>
        <dbReference type="EMBL" id="NBI05891.1"/>
    </source>
</evidence>
<evidence type="ECO:0000256" key="4">
    <source>
        <dbReference type="ARBA" id="ARBA00023139"/>
    </source>
</evidence>
<dbReference type="PANTHER" id="PTHR43649:SF33">
    <property type="entry name" value="POLYGALACTURONAN_RHAMNOGALACTURONAN-BINDING PROTEIN YTCQ"/>
    <property type="match status" value="1"/>
</dbReference>
<evidence type="ECO:0000256" key="3">
    <source>
        <dbReference type="ARBA" id="ARBA00023136"/>
    </source>
</evidence>
<evidence type="ECO:0000256" key="5">
    <source>
        <dbReference type="ARBA" id="ARBA00023288"/>
    </source>
</evidence>
<dbReference type="Gene3D" id="3.40.190.10">
    <property type="entry name" value="Periplasmic binding protein-like II"/>
    <property type="match status" value="1"/>
</dbReference>
<accession>A0A845QUH7</accession>
<feature type="chain" id="PRO_5038504766" evidence="6">
    <location>
        <begin position="19"/>
        <end position="424"/>
    </location>
</feature>
<evidence type="ECO:0000256" key="6">
    <source>
        <dbReference type="SAM" id="SignalP"/>
    </source>
</evidence>
<sequence length="424" mass="47444">MKKILSLVLILTLTISLAACGNDKEENTSNNSDGKLSGDVVVWSWDVAAKSLEDAAKEFEKQHPDVTVKVEDLGVGQVYDRLLTRLASKTGLPDVITMEGERVATYAAKFPNGFADLTEHVNTEDFLDVKISEVTYNDKVVAFPWDGAPTGLYYRADLFEEAGINPDDIKTWDDFIKEGEKMKELGIKMMPLAASKNPTFFGMLYEQTGSYFFDEKGNPTVNSEKGMKAANTLKKLYDSGVTFDNQDWDGMVSATKEGKIATVPSAVWWAGTLQDEVKDSAGDWRVMKLPVIEEGLDYIAVNGGSNVLVPEDAPNKQAAIEFVKFAMTDIDNQVNAFDKYGLYPSYKATYNEPTFDKELEYFGGQKVWRFFADISEDIPKVNYSENFDEAIDQIRDAQAKMLLKDASVEKTLDDLQEKFKKDFK</sequence>
<evidence type="ECO:0000256" key="2">
    <source>
        <dbReference type="ARBA" id="ARBA00022729"/>
    </source>
</evidence>
<evidence type="ECO:0000313" key="8">
    <source>
        <dbReference type="Proteomes" id="UP000467132"/>
    </source>
</evidence>
<dbReference type="EMBL" id="QXXA01000004">
    <property type="protein sequence ID" value="NBI05891.1"/>
    <property type="molecule type" value="Genomic_DNA"/>
</dbReference>
<dbReference type="SUPFAM" id="SSF53850">
    <property type="entry name" value="Periplasmic binding protein-like II"/>
    <property type="match status" value="1"/>
</dbReference>
<keyword evidence="4" id="KW-0564">Palmitate</keyword>
<keyword evidence="1" id="KW-1003">Cell membrane</keyword>
<evidence type="ECO:0000256" key="1">
    <source>
        <dbReference type="ARBA" id="ARBA00022475"/>
    </source>
</evidence>
<dbReference type="PROSITE" id="PS51257">
    <property type="entry name" value="PROKAR_LIPOPROTEIN"/>
    <property type="match status" value="1"/>
</dbReference>
<dbReference type="Proteomes" id="UP000467132">
    <property type="component" value="Unassembled WGS sequence"/>
</dbReference>
<dbReference type="RefSeq" id="WP_160196378.1">
    <property type="nucleotide sequence ID" value="NZ_QXXA01000004.1"/>
</dbReference>
<dbReference type="InterPro" id="IPR050490">
    <property type="entry name" value="Bact_solute-bd_prot1"/>
</dbReference>
<dbReference type="Pfam" id="PF01547">
    <property type="entry name" value="SBP_bac_1"/>
    <property type="match status" value="1"/>
</dbReference>
<dbReference type="CDD" id="cd13585">
    <property type="entry name" value="PBP2_TMBP_like"/>
    <property type="match status" value="1"/>
</dbReference>
<dbReference type="PANTHER" id="PTHR43649">
    <property type="entry name" value="ARABINOSE-BINDING PROTEIN-RELATED"/>
    <property type="match status" value="1"/>
</dbReference>
<dbReference type="AlphaFoldDB" id="A0A845QUH7"/>